<dbReference type="EMBL" id="AP024233">
    <property type="protein sequence ID" value="BCO10505.1"/>
    <property type="molecule type" value="Genomic_DNA"/>
</dbReference>
<organism evidence="1 2">
    <name type="scientific">Desulfolithobacter dissulfuricans</name>
    <dbReference type="NCBI Taxonomy" id="2795293"/>
    <lineage>
        <taxon>Bacteria</taxon>
        <taxon>Pseudomonadati</taxon>
        <taxon>Thermodesulfobacteriota</taxon>
        <taxon>Desulfobulbia</taxon>
        <taxon>Desulfobulbales</taxon>
        <taxon>Desulfobulbaceae</taxon>
        <taxon>Desulfolithobacter</taxon>
    </lineage>
</organism>
<keyword evidence="2" id="KW-1185">Reference proteome</keyword>
<accession>A0A915UBA8</accession>
<gene>
    <name evidence="1" type="ORF">GF1_28810</name>
</gene>
<sequence length="64" mass="7339">MKKKLKNKKVTARDWGVVALINRAGGKGRHRSKKHRPRCTEKVALKKSLMRNDSHGAFFMFSSN</sequence>
<proteinExistence type="predicted"/>
<reference evidence="1" key="1">
    <citation type="submission" date="2020-12" db="EMBL/GenBank/DDBJ databases">
        <title>Desulfobium dissulfuricans gen. nov., sp. nov., a novel mesophilic, sulfate-reducing bacterium isolated from a deep-sea hydrothermal vent.</title>
        <authorList>
            <person name="Hashimoto Y."/>
            <person name="Tame A."/>
            <person name="Sawayama S."/>
            <person name="Miyazaki J."/>
            <person name="Takai K."/>
            <person name="Nakagawa S."/>
        </authorList>
    </citation>
    <scope>NUCLEOTIDE SEQUENCE</scope>
    <source>
        <strain evidence="1">GF1</strain>
    </source>
</reference>
<dbReference type="Proteomes" id="UP001063350">
    <property type="component" value="Chromosome"/>
</dbReference>
<dbReference type="AlphaFoldDB" id="A0A915UBA8"/>
<protein>
    <submittedName>
        <fullName evidence="1">Uncharacterized protein</fullName>
    </submittedName>
</protein>
<dbReference type="RefSeq" id="WP_267927233.1">
    <property type="nucleotide sequence ID" value="NZ_AP024233.1"/>
</dbReference>
<evidence type="ECO:0000313" key="2">
    <source>
        <dbReference type="Proteomes" id="UP001063350"/>
    </source>
</evidence>
<dbReference type="KEGG" id="ddu:GF1_28810"/>
<evidence type="ECO:0000313" key="1">
    <source>
        <dbReference type="EMBL" id="BCO10505.1"/>
    </source>
</evidence>
<name>A0A915UBA8_9BACT</name>